<dbReference type="Proteomes" id="UP000724672">
    <property type="component" value="Unassembled WGS sequence"/>
</dbReference>
<name>A0A942Z581_9FIRM</name>
<organism evidence="6 7">
    <name type="scientific">Anaeromonas frigoriresistens</name>
    <dbReference type="NCBI Taxonomy" id="2683708"/>
    <lineage>
        <taxon>Bacteria</taxon>
        <taxon>Bacillati</taxon>
        <taxon>Bacillota</taxon>
        <taxon>Tissierellia</taxon>
        <taxon>Tissierellales</taxon>
        <taxon>Thermohalobacteraceae</taxon>
        <taxon>Anaeromonas</taxon>
    </lineage>
</organism>
<keyword evidence="7" id="KW-1185">Reference proteome</keyword>
<protein>
    <submittedName>
        <fullName evidence="6">DUF1232 domain-containing protein</fullName>
    </submittedName>
</protein>
<comment type="subcellular location">
    <subcellularLocation>
        <location evidence="1">Endomembrane system</location>
        <topology evidence="1">Multi-pass membrane protein</topology>
    </subcellularLocation>
</comment>
<keyword evidence="2" id="KW-0812">Transmembrane</keyword>
<comment type="caution">
    <text evidence="6">The sequence shown here is derived from an EMBL/GenBank/DDBJ whole genome shotgun (WGS) entry which is preliminary data.</text>
</comment>
<evidence type="ECO:0000256" key="2">
    <source>
        <dbReference type="ARBA" id="ARBA00022692"/>
    </source>
</evidence>
<dbReference type="RefSeq" id="WP_203365072.1">
    <property type="nucleotide sequence ID" value="NZ_WSFT01000013.1"/>
</dbReference>
<dbReference type="InterPro" id="IPR010652">
    <property type="entry name" value="DUF1232"/>
</dbReference>
<feature type="domain" description="DUF1232" evidence="5">
    <location>
        <begin position="25"/>
        <end position="59"/>
    </location>
</feature>
<accession>A0A942Z581</accession>
<dbReference type="Pfam" id="PF06803">
    <property type="entry name" value="DUF1232"/>
    <property type="match status" value="1"/>
</dbReference>
<evidence type="ECO:0000256" key="1">
    <source>
        <dbReference type="ARBA" id="ARBA00004127"/>
    </source>
</evidence>
<evidence type="ECO:0000256" key="4">
    <source>
        <dbReference type="ARBA" id="ARBA00023136"/>
    </source>
</evidence>
<reference evidence="6" key="1">
    <citation type="submission" date="2019-12" db="EMBL/GenBank/DDBJ databases">
        <title>Clostridiaceae gen. nov. sp. nov., isolated from sediment in Xinjiang, China.</title>
        <authorList>
            <person name="Zhang R."/>
        </authorList>
    </citation>
    <scope>NUCLEOTIDE SEQUENCE</scope>
    <source>
        <strain evidence="6">D2Q-11</strain>
    </source>
</reference>
<evidence type="ECO:0000259" key="5">
    <source>
        <dbReference type="Pfam" id="PF06803"/>
    </source>
</evidence>
<dbReference type="AlphaFoldDB" id="A0A942Z581"/>
<keyword evidence="3" id="KW-1133">Transmembrane helix</keyword>
<dbReference type="GO" id="GO:0012505">
    <property type="term" value="C:endomembrane system"/>
    <property type="evidence" value="ECO:0007669"/>
    <property type="project" value="UniProtKB-SubCell"/>
</dbReference>
<evidence type="ECO:0000313" key="7">
    <source>
        <dbReference type="Proteomes" id="UP000724672"/>
    </source>
</evidence>
<gene>
    <name evidence="6" type="ORF">GOQ27_01625</name>
</gene>
<evidence type="ECO:0000313" key="6">
    <source>
        <dbReference type="EMBL" id="MBS4537141.1"/>
    </source>
</evidence>
<proteinExistence type="predicted"/>
<evidence type="ECO:0000256" key="3">
    <source>
        <dbReference type="ARBA" id="ARBA00022989"/>
    </source>
</evidence>
<dbReference type="EMBL" id="WSFT01000013">
    <property type="protein sequence ID" value="MBS4537141.1"/>
    <property type="molecule type" value="Genomic_DNA"/>
</dbReference>
<sequence length="99" mass="11797">MRNFFYKLTMIPKFLKDSDVAIPKKLLIIFAIAYTISPIDIIPDPIILVGWIDDIVLLLYSWTKLSEYLEKYIPKKKNVIKFRKKDIIEDVDYEIEDKE</sequence>
<keyword evidence="4" id="KW-0472">Membrane</keyword>